<sequence>MRFSNTTRLFLAAAACAALLPHVALAQVRDLDAEPSDVRVYQGEVDGAAERFVVSIPAGAIMQIDVIGRDDFDPVLRVKDAASGELIDEDDDGGDDLNSRLRIPGEGGRRIAIEVDSYEGEYAADTETYGGPFDLRLTTSTYSPPVTRPIAYGGRATGTIDGAEELYAIEGEAGQMVEIALLAESDGLDPYLALRDPSGETALMDDDGGQELNSALRYVFPESGTYTIVATGYNGSTGDYVLRVRERRQPAAQLPQQVIGLDDPATGELADSATDQTLIPASITYRLSEEAKAAIVAGGAGERAITVHMNASDGGDPDFGSSIDPYLEVGFDTPMGFSVLDTDDDGAGNLDALLPIDLSGVTDAPRWLDDLRIRATGLSGTSGPYTLTVTQGLEERVDPADALEEQADMMETMSVDEEM</sequence>
<dbReference type="EMBL" id="RPFZ01000001">
    <property type="protein sequence ID" value="RPF70734.1"/>
    <property type="molecule type" value="Genomic_DNA"/>
</dbReference>
<comment type="caution">
    <text evidence="3">The sequence shown here is derived from an EMBL/GenBank/DDBJ whole genome shotgun (WGS) entry which is preliminary data.</text>
</comment>
<accession>A0A3N5CP38</accession>
<gene>
    <name evidence="3" type="ORF">EG799_03190</name>
</gene>
<keyword evidence="4" id="KW-1185">Reference proteome</keyword>
<dbReference type="Pfam" id="PF04151">
    <property type="entry name" value="PPC"/>
    <property type="match status" value="1"/>
</dbReference>
<keyword evidence="1" id="KW-0732">Signal</keyword>
<dbReference type="RefSeq" id="WP_123878493.1">
    <property type="nucleotide sequence ID" value="NZ_RPFZ01000001.1"/>
</dbReference>
<feature type="chain" id="PRO_5018189969" description="Peptidase C-terminal archaeal/bacterial domain-containing protein" evidence="1">
    <location>
        <begin position="27"/>
        <end position="419"/>
    </location>
</feature>
<evidence type="ECO:0000313" key="3">
    <source>
        <dbReference type="EMBL" id="RPF70734.1"/>
    </source>
</evidence>
<dbReference type="InterPro" id="IPR007280">
    <property type="entry name" value="Peptidase_C_arc/bac"/>
</dbReference>
<evidence type="ECO:0000313" key="4">
    <source>
        <dbReference type="Proteomes" id="UP000275232"/>
    </source>
</evidence>
<feature type="signal peptide" evidence="1">
    <location>
        <begin position="1"/>
        <end position="26"/>
    </location>
</feature>
<reference evidence="3 4" key="1">
    <citation type="submission" date="2018-11" db="EMBL/GenBank/DDBJ databases">
        <title>Erythrobacter spongiae sp. nov., isolated from a marine sponge.</title>
        <authorList>
            <person name="Zhuang L."/>
            <person name="Luo L."/>
        </authorList>
    </citation>
    <scope>NUCLEOTIDE SEQUENCE [LARGE SCALE GENOMIC DNA]</scope>
    <source>
        <strain evidence="3 4">HN-E23</strain>
    </source>
</reference>
<evidence type="ECO:0000256" key="1">
    <source>
        <dbReference type="SAM" id="SignalP"/>
    </source>
</evidence>
<dbReference type="AlphaFoldDB" id="A0A3N5CP38"/>
<evidence type="ECO:0000259" key="2">
    <source>
        <dbReference type="Pfam" id="PF04151"/>
    </source>
</evidence>
<dbReference type="OrthoDB" id="733404at2"/>
<dbReference type="Proteomes" id="UP000275232">
    <property type="component" value="Unassembled WGS sequence"/>
</dbReference>
<name>A0A3N5CP38_9SPHN</name>
<organism evidence="3 4">
    <name type="scientific">Aurantiacibacter spongiae</name>
    <dbReference type="NCBI Taxonomy" id="2488860"/>
    <lineage>
        <taxon>Bacteria</taxon>
        <taxon>Pseudomonadati</taxon>
        <taxon>Pseudomonadota</taxon>
        <taxon>Alphaproteobacteria</taxon>
        <taxon>Sphingomonadales</taxon>
        <taxon>Erythrobacteraceae</taxon>
        <taxon>Aurantiacibacter</taxon>
    </lineage>
</organism>
<dbReference type="Gene3D" id="2.60.120.380">
    <property type="match status" value="1"/>
</dbReference>
<proteinExistence type="predicted"/>
<protein>
    <recommendedName>
        <fullName evidence="2">Peptidase C-terminal archaeal/bacterial domain-containing protein</fullName>
    </recommendedName>
</protein>
<feature type="domain" description="Peptidase C-terminal archaeal/bacterial" evidence="2">
    <location>
        <begin position="166"/>
        <end position="230"/>
    </location>
</feature>